<dbReference type="EMBL" id="JAJSPL020000002">
    <property type="protein sequence ID" value="KAK7748596.1"/>
    <property type="molecule type" value="Genomic_DNA"/>
</dbReference>
<evidence type="ECO:0000313" key="3">
    <source>
        <dbReference type="Proteomes" id="UP001320245"/>
    </source>
</evidence>
<feature type="region of interest" description="Disordered" evidence="1">
    <location>
        <begin position="85"/>
        <end position="124"/>
    </location>
</feature>
<organism evidence="2 3">
    <name type="scientific">Cytospora paraplurivora</name>
    <dbReference type="NCBI Taxonomy" id="2898453"/>
    <lineage>
        <taxon>Eukaryota</taxon>
        <taxon>Fungi</taxon>
        <taxon>Dikarya</taxon>
        <taxon>Ascomycota</taxon>
        <taxon>Pezizomycotina</taxon>
        <taxon>Sordariomycetes</taxon>
        <taxon>Sordariomycetidae</taxon>
        <taxon>Diaporthales</taxon>
        <taxon>Cytosporaceae</taxon>
        <taxon>Cytospora</taxon>
    </lineage>
</organism>
<comment type="caution">
    <text evidence="2">The sequence shown here is derived from an EMBL/GenBank/DDBJ whole genome shotgun (WGS) entry which is preliminary data.</text>
</comment>
<dbReference type="Proteomes" id="UP001320245">
    <property type="component" value="Unassembled WGS sequence"/>
</dbReference>
<gene>
    <name evidence="2" type="ORF">SLS53_000616</name>
</gene>
<feature type="region of interest" description="Disordered" evidence="1">
    <location>
        <begin position="1"/>
        <end position="71"/>
    </location>
</feature>
<evidence type="ECO:0000313" key="2">
    <source>
        <dbReference type="EMBL" id="KAK7748596.1"/>
    </source>
</evidence>
<name>A0AAN9YLE7_9PEZI</name>
<feature type="compositionally biased region" description="Low complexity" evidence="1">
    <location>
        <begin position="47"/>
        <end position="71"/>
    </location>
</feature>
<evidence type="ECO:0008006" key="4">
    <source>
        <dbReference type="Google" id="ProtNLM"/>
    </source>
</evidence>
<proteinExistence type="predicted"/>
<protein>
    <recommendedName>
        <fullName evidence="4">Tafazzin</fullName>
    </recommendedName>
</protein>
<evidence type="ECO:0000256" key="1">
    <source>
        <dbReference type="SAM" id="MobiDB-lite"/>
    </source>
</evidence>
<dbReference type="AlphaFoldDB" id="A0AAN9YLE7"/>
<feature type="region of interest" description="Disordered" evidence="1">
    <location>
        <begin position="433"/>
        <end position="456"/>
    </location>
</feature>
<accession>A0AAN9YLE7</accession>
<reference evidence="2 3" key="1">
    <citation type="journal article" date="2023" name="PLoS ONE">
        <title>Cytospora paraplurivora sp. nov. isolated from orchards with fruit tree decline syndrome in Ontario, Canada.</title>
        <authorList>
            <person name="Ilyukhin E."/>
            <person name="Nguyen H.D.T."/>
            <person name="Castle A.J."/>
            <person name="Ellouze W."/>
        </authorList>
    </citation>
    <scope>NUCLEOTIDE SEQUENCE [LARGE SCALE GENOMIC DNA]</scope>
    <source>
        <strain evidence="2 3">FDS-564</strain>
    </source>
</reference>
<feature type="compositionally biased region" description="Basic and acidic residues" evidence="1">
    <location>
        <begin position="33"/>
        <end position="42"/>
    </location>
</feature>
<feature type="compositionally biased region" description="Low complexity" evidence="1">
    <location>
        <begin position="15"/>
        <end position="29"/>
    </location>
</feature>
<sequence length="496" mass="53841">MPKKRHQSRYSKPQSTAPASLAGSSSSAAGRNGNRDGDHDRSSVNQLLASLRRTRLSSDQQASASVADIAAPSVPPQIRQILALPETPAPAPRPRARFHPRVDAQGRRLPAGPPPPRSWLSQSRDAPALGFSGSAAADYEGRLLPGLYRPEGRSLMGIAMRRMVLDWEFQRSYNLYYLYSLPDRVRMALISYLTTFYEPGLSLSDLKLLLLPNLSEDGGQDLGAEPTLSPSALNEGITHLDLSTSVGRSIKLRELSSLLFPIQHDVAGPELLESWDAAETSTTTPRPLLPNLTHLSLAATPGTSSAASWRQLLALSTRLPTLTHLSLAYWPVPSLTPNATFAKVVTAQGQAVQYGGANPYSHSLDDDWSEAVLILRKLSQALYGLEYLDLTGCAPWFRALTVSVGLDDGERRDMVDWVGDWGKVERLVLTTGYAPPAPAPAPRGGGEGEGEGEAAKVERFREIVGTARSTERAIRARRAGRGRFITVETDRGLDEE</sequence>
<keyword evidence="3" id="KW-1185">Reference proteome</keyword>